<gene>
    <name evidence="3" type="ORF">SAMN04487861_10299</name>
</gene>
<protein>
    <submittedName>
        <fullName evidence="3">Hydroxymethylpyrimidine kinase/phosphomethylpyrimidine kinase</fullName>
    </submittedName>
</protein>
<keyword evidence="3" id="KW-0418">Kinase</keyword>
<dbReference type="GO" id="GO:0009228">
    <property type="term" value="P:thiamine biosynthetic process"/>
    <property type="evidence" value="ECO:0007669"/>
    <property type="project" value="UniProtKB-KW"/>
</dbReference>
<dbReference type="PANTHER" id="PTHR20858">
    <property type="entry name" value="PHOSPHOMETHYLPYRIMIDINE KINASE"/>
    <property type="match status" value="1"/>
</dbReference>
<proteinExistence type="predicted"/>
<dbReference type="Pfam" id="PF08543">
    <property type="entry name" value="Phos_pyr_kin"/>
    <property type="match status" value="1"/>
</dbReference>
<dbReference type="SUPFAM" id="SSF53613">
    <property type="entry name" value="Ribokinase-like"/>
    <property type="match status" value="1"/>
</dbReference>
<sequence length="124" mass="12655">MIFILIFADGTANSCLRPSVAPPGDKGYNEGAITQDSSKGGNPYAHHKKIPAVLTIAGSDCSGGAGIQADIKTMTMHGVYAMSAITALTAQNTQQVTGILPVPPAFLTEQTSASGIAFCNSLAT</sequence>
<dbReference type="EMBL" id="FOQK01000002">
    <property type="protein sequence ID" value="SFH68659.1"/>
    <property type="molecule type" value="Genomic_DNA"/>
</dbReference>
<name>A0A1I3C392_SELRU</name>
<dbReference type="PANTHER" id="PTHR20858:SF17">
    <property type="entry name" value="HYDROXYMETHYLPYRIMIDINE_PHOSPHOMETHYLPYRIMIDINE KINASE THI20-RELATED"/>
    <property type="match status" value="1"/>
</dbReference>
<dbReference type="GO" id="GO:0008902">
    <property type="term" value="F:hydroxymethylpyrimidine kinase activity"/>
    <property type="evidence" value="ECO:0007669"/>
    <property type="project" value="TreeGrafter"/>
</dbReference>
<evidence type="ECO:0000256" key="1">
    <source>
        <dbReference type="ARBA" id="ARBA00022977"/>
    </source>
</evidence>
<dbReference type="InterPro" id="IPR029056">
    <property type="entry name" value="Ribokinase-like"/>
</dbReference>
<reference evidence="3 4" key="1">
    <citation type="submission" date="2016-10" db="EMBL/GenBank/DDBJ databases">
        <authorList>
            <person name="de Groot N.N."/>
        </authorList>
    </citation>
    <scope>NUCLEOTIDE SEQUENCE [LARGE SCALE GENOMIC DNA]</scope>
    <source>
        <strain evidence="3 4">Z108</strain>
    </source>
</reference>
<keyword evidence="1" id="KW-0784">Thiamine biosynthesis</keyword>
<feature type="domain" description="Pyridoxamine kinase/Phosphomethylpyrimidine kinase" evidence="2">
    <location>
        <begin position="60"/>
        <end position="113"/>
    </location>
</feature>
<dbReference type="Proteomes" id="UP000183639">
    <property type="component" value="Unassembled WGS sequence"/>
</dbReference>
<accession>A0A1I3C392</accession>
<dbReference type="InterPro" id="IPR013749">
    <property type="entry name" value="PM/HMP-P_kinase-1"/>
</dbReference>
<evidence type="ECO:0000313" key="4">
    <source>
        <dbReference type="Proteomes" id="UP000183639"/>
    </source>
</evidence>
<evidence type="ECO:0000259" key="2">
    <source>
        <dbReference type="Pfam" id="PF08543"/>
    </source>
</evidence>
<evidence type="ECO:0000313" key="3">
    <source>
        <dbReference type="EMBL" id="SFH68659.1"/>
    </source>
</evidence>
<keyword evidence="3" id="KW-0808">Transferase</keyword>
<organism evidence="3 4">
    <name type="scientific">Selenomonas ruminantium</name>
    <dbReference type="NCBI Taxonomy" id="971"/>
    <lineage>
        <taxon>Bacteria</taxon>
        <taxon>Bacillati</taxon>
        <taxon>Bacillota</taxon>
        <taxon>Negativicutes</taxon>
        <taxon>Selenomonadales</taxon>
        <taxon>Selenomonadaceae</taxon>
        <taxon>Selenomonas</taxon>
    </lineage>
</organism>
<dbReference type="GO" id="GO:0008972">
    <property type="term" value="F:phosphomethylpyrimidine kinase activity"/>
    <property type="evidence" value="ECO:0007669"/>
    <property type="project" value="TreeGrafter"/>
</dbReference>
<dbReference type="Gene3D" id="3.40.1190.20">
    <property type="match status" value="1"/>
</dbReference>
<dbReference type="GO" id="GO:0005829">
    <property type="term" value="C:cytosol"/>
    <property type="evidence" value="ECO:0007669"/>
    <property type="project" value="TreeGrafter"/>
</dbReference>
<dbReference type="AlphaFoldDB" id="A0A1I3C392"/>